<feature type="domain" description="CSC1/OSCA1-like N-terminal transmembrane" evidence="16">
    <location>
        <begin position="6"/>
        <end position="164"/>
    </location>
</feature>
<dbReference type="OrthoDB" id="1896560at2759"/>
<comment type="subcellular location">
    <subcellularLocation>
        <location evidence="1">Membrane</location>
        <topology evidence="1">Multi-pass membrane protein</topology>
    </subcellularLocation>
</comment>
<accession>A0A8X8AB98</accession>
<keyword evidence="8" id="KW-0106">Calcium</keyword>
<keyword evidence="6" id="KW-0547">Nucleotide-binding</keyword>
<evidence type="ECO:0000256" key="7">
    <source>
        <dbReference type="ARBA" id="ARBA00022821"/>
    </source>
</evidence>
<dbReference type="PANTHER" id="PTHR13018">
    <property type="entry name" value="PROBABLE MEMBRANE PROTEIN DUF221-RELATED"/>
    <property type="match status" value="1"/>
</dbReference>
<proteinExistence type="inferred from homology"/>
<keyword evidence="3" id="KW-0813">Transport</keyword>
<evidence type="ECO:0000313" key="22">
    <source>
        <dbReference type="Proteomes" id="UP000886885"/>
    </source>
</evidence>
<evidence type="ECO:0000256" key="6">
    <source>
        <dbReference type="ARBA" id="ARBA00022741"/>
    </source>
</evidence>
<keyword evidence="22" id="KW-1185">Reference proteome</keyword>
<evidence type="ECO:0000256" key="13">
    <source>
        <dbReference type="SAM" id="Phobius"/>
    </source>
</evidence>
<keyword evidence="10" id="KW-0406">Ion transport</keyword>
<evidence type="ECO:0000259" key="14">
    <source>
        <dbReference type="Pfam" id="PF00931"/>
    </source>
</evidence>
<dbReference type="Pfam" id="PF00931">
    <property type="entry name" value="NB-ARC"/>
    <property type="match status" value="1"/>
</dbReference>
<feature type="transmembrane region" description="Helical" evidence="13">
    <location>
        <begin position="403"/>
        <end position="429"/>
    </location>
</feature>
<dbReference type="InterPro" id="IPR055414">
    <property type="entry name" value="LRR_R13L4/SHOC2-like"/>
</dbReference>
<sequence length="1864" mass="210108">MNPESLTASAAINFGLAFIVLSLFSIFKKQPSNASIYYARRLSKRHHVHFEQSFTLSRFLPSVAWIPRAFRVTEDEVLDIGGLDALIIIRLFKFGICFFGICSLIGLVVLLPINFGDQDEQSSIYHSMDPFTISNISAGSNRLWVHFTCLWLTSFYGLYLLYKEYDGISVKRIQLLRNLRHQPDRFNVLVRQVPFCNEHNAYGCSVDHFFSKHHPNSYCSYQMIYDGKDIEDLLAEHQAKYVARKIKDLRGKLTVKKRDKESLLLDVSQEDDVKIALFEEKQQKIVRKIRQLQNESMLKGKELPVAFVTFKSRRGAALVSQTQQHSHPLIWITEMAPEPRDVSWRSLEIPFKILPLCKIGVVVAASLLTIFFAVPVTAVQGIAKLEKLKKWFPPAMAMELIPGLSSIITGYLPSAILKGFIYVVPFAMLGMAKLGGSISKSKEEIKACNMVFYFLVGNVFFLSLISGSLLDELGEYFTHPRSIPSHLASAVSSQADFFVTYILTDGLSGFSLEILQPGLLVWDAVKSHTVGGSGDEENPYLYSLPYFRIIPSVSLSIIIGMVYAVVAPLLLPFLVGYFYLGYVVYVNQIEDVYETAYDTCGQYWPYVHHYIFVGIILMQITMIGLFGLKSKPSASIATIPLLLLTIMFNEYCKIRFLPAFRHYSVNDAVEHDELDRKFGQMEKNCENARSAYCQPTLQSANFMASKSTSSQPLVSSLCSVNSLGLDHGPGDPAPKPSQGPPHSGYSLLREDQTMAAALVGGAFLSASLQVLFDRMASRQVVDFFKSQKLNDRLLKKLKILMITVNKVLNDAEKKQISDSFVKEWLVELKDAVYEAEDFLDGVAYEGLRLEVEAGSQTSTDQVRGFLSSRNTVQEEKEEMGAKLEEILELLEYLVQQKDALGLKEDQHHKEVEKRTAGKTVLIVLDDVWSENQDQWDSLLTPLKSVRQGSKIIVTTRNDSVASVKSTVPTHHLQKLTEDDCWSFFQRYSSDNLPLFIMHDLINDLAKSVTGEFCFLLEDDDSNKIAAKARHFSYVPKSFDSLKKFVGIYGAEHLRTFLPLAKQWEDYRFEDGLTRELLPSLRRLRVLSLSRYSSVAELSNSMGKLKHLRYLNLWGTSIEEFPEVVSTAYNLQTLILEDCKGVAELPNSIGNLKQLRHVNLTKTAIERLPASMSGLYNLRTLILKQCKKLTELPADMARLINLQNLDILGTKLSKMPSQMDRLTKLQTLSDFFLGRQGGSSIIELGKLQHLQGGVTIWGLQNVVNAQDALEANLKGMKQVKALELRWDGDADDSQHQRDVLDKLQPHAGVTSLYVGGYGGTRFPDWIADISFSNIVVLDLFKCAYCTSLPPLGQLGSLKELCIQEFEGVVVVGHEFYGSCTSLKEPFGSLEILTFISMPQWNEWISDEDMEAFPLLRELHISGCPSLTKALPNHHLPSLTELNILDCQQLGGPFPWYPIIDRFWLYGTSRDLLLEKLPSELYELEIRKLDSVDSLVKELELMGCLSSMFENIEIDHFDLLECFPLELFSNLQTLKIKNCPNLNSLSAYEKPYNRSLRFLEIQGCPNLVCFPKGGLSAPNLTKIRLLDCINLKALPEQMSFLFSLVDLKLKGLPELESFPEGGLPLDLETLCIQSCNKLIASRAQWDLLLQCSLSKLIIAYNEDVESFPDGLLLPSELRSLEIRSLENLKSLDYNGLLHLTCLRELKIDTCPNLQSIPERGFPSSLYSFEISGCPQLEKRCEKEKGEDWPKISHLLYIKIDGRWIEPEDCCGGGRRNGVALCLQVELTLNPSPCCLASTVRAGNGNLKALGRVREPRSVLSIKFYGSLLVHMIQSLEMISNLVEHRVWKRSLHVVLGLINIPGQHIC</sequence>
<evidence type="ECO:0000259" key="20">
    <source>
        <dbReference type="Pfam" id="PF25019"/>
    </source>
</evidence>
<dbReference type="GO" id="GO:0006952">
    <property type="term" value="P:defense response"/>
    <property type="evidence" value="ECO:0007669"/>
    <property type="project" value="UniProtKB-KW"/>
</dbReference>
<dbReference type="GO" id="GO:0043531">
    <property type="term" value="F:ADP binding"/>
    <property type="evidence" value="ECO:0007669"/>
    <property type="project" value="InterPro"/>
</dbReference>
<evidence type="ECO:0000259" key="18">
    <source>
        <dbReference type="Pfam" id="PF18052"/>
    </source>
</evidence>
<feature type="transmembrane region" description="Helical" evidence="13">
    <location>
        <begin position="91"/>
        <end position="113"/>
    </location>
</feature>
<comment type="caution">
    <text evidence="21">The sequence shown here is derived from an EMBL/GenBank/DDBJ whole genome shotgun (WGS) entry which is preliminary data.</text>
</comment>
<dbReference type="Proteomes" id="UP000886885">
    <property type="component" value="Chromosome 3A"/>
</dbReference>
<evidence type="ECO:0000259" key="19">
    <source>
        <dbReference type="Pfam" id="PF23598"/>
    </source>
</evidence>
<dbReference type="Pfam" id="PF25019">
    <property type="entry name" value="LRR_R13L1-DRL21"/>
    <property type="match status" value="1"/>
</dbReference>
<feature type="domain" description="NB-ARC" evidence="14">
    <location>
        <begin position="884"/>
        <end position="988"/>
    </location>
</feature>
<evidence type="ECO:0000256" key="12">
    <source>
        <dbReference type="ARBA" id="ARBA00023303"/>
    </source>
</evidence>
<feature type="transmembrane region" description="Helical" evidence="13">
    <location>
        <begin position="6"/>
        <end position="27"/>
    </location>
</feature>
<dbReference type="InterPro" id="IPR041118">
    <property type="entry name" value="Rx_N"/>
</dbReference>
<dbReference type="Pfam" id="PF18052">
    <property type="entry name" value="Rx_N"/>
    <property type="match status" value="1"/>
</dbReference>
<evidence type="ECO:0000256" key="2">
    <source>
        <dbReference type="ARBA" id="ARBA00007779"/>
    </source>
</evidence>
<keyword evidence="12" id="KW-0407">Ion channel</keyword>
<evidence type="ECO:0000313" key="21">
    <source>
        <dbReference type="EMBL" id="KAG6783347.1"/>
    </source>
</evidence>
<dbReference type="Pfam" id="PF14703">
    <property type="entry name" value="PHM7_cyt"/>
    <property type="match status" value="1"/>
</dbReference>
<dbReference type="Pfam" id="PF02714">
    <property type="entry name" value="RSN1_7TM"/>
    <property type="match status" value="1"/>
</dbReference>
<feature type="transmembrane region" description="Helical" evidence="13">
    <location>
        <begin position="143"/>
        <end position="162"/>
    </location>
</feature>
<feature type="domain" description="CSC1/OSCA1-like cytosolic" evidence="17">
    <location>
        <begin position="187"/>
        <end position="345"/>
    </location>
</feature>
<dbReference type="Pfam" id="PF13967">
    <property type="entry name" value="RSN1_TM"/>
    <property type="match status" value="1"/>
</dbReference>
<evidence type="ECO:0000256" key="9">
    <source>
        <dbReference type="ARBA" id="ARBA00022989"/>
    </source>
</evidence>
<evidence type="ECO:0000256" key="4">
    <source>
        <dbReference type="ARBA" id="ARBA00022692"/>
    </source>
</evidence>
<dbReference type="InterPro" id="IPR032880">
    <property type="entry name" value="CSC1/OSCA1-like_N"/>
</dbReference>
<keyword evidence="7" id="KW-0611">Plant defense</keyword>
<evidence type="ECO:0000256" key="5">
    <source>
        <dbReference type="ARBA" id="ARBA00022737"/>
    </source>
</evidence>
<dbReference type="GO" id="GO:0005227">
    <property type="term" value="F:calcium-activated cation channel activity"/>
    <property type="evidence" value="ECO:0007669"/>
    <property type="project" value="InterPro"/>
</dbReference>
<keyword evidence="5" id="KW-0677">Repeat</keyword>
<protein>
    <submittedName>
        <fullName evidence="21">Uncharacterized protein</fullName>
    </submittedName>
</protein>
<keyword evidence="4 13" id="KW-0812">Transmembrane</keyword>
<evidence type="ECO:0000259" key="17">
    <source>
        <dbReference type="Pfam" id="PF14703"/>
    </source>
</evidence>
<name>A0A8X8AB98_POPTO</name>
<comment type="similarity">
    <text evidence="2">Belongs to the CSC1 (TC 1.A.17) family.</text>
</comment>
<dbReference type="GO" id="GO:0005886">
    <property type="term" value="C:plasma membrane"/>
    <property type="evidence" value="ECO:0007669"/>
    <property type="project" value="TreeGrafter"/>
</dbReference>
<feature type="domain" description="Disease resistance N-terminal" evidence="18">
    <location>
        <begin position="763"/>
        <end position="856"/>
    </location>
</feature>
<feature type="domain" description="Disease resistance R13L4/SHOC-2-like LRR" evidence="19">
    <location>
        <begin position="1077"/>
        <end position="1156"/>
    </location>
</feature>
<dbReference type="PANTHER" id="PTHR13018:SF141">
    <property type="entry name" value="OS01G0950900 PROTEIN"/>
    <property type="match status" value="1"/>
</dbReference>
<reference evidence="21" key="1">
    <citation type="journal article" date="2020" name="bioRxiv">
        <title>Hybrid origin of Populus tomentosa Carr. identified through genome sequencing and phylogenomic analysis.</title>
        <authorList>
            <person name="An X."/>
            <person name="Gao K."/>
            <person name="Chen Z."/>
            <person name="Li J."/>
            <person name="Yang X."/>
            <person name="Yang X."/>
            <person name="Zhou J."/>
            <person name="Guo T."/>
            <person name="Zhao T."/>
            <person name="Huang S."/>
            <person name="Miao D."/>
            <person name="Khan W.U."/>
            <person name="Rao P."/>
            <person name="Ye M."/>
            <person name="Lei B."/>
            <person name="Liao W."/>
            <person name="Wang J."/>
            <person name="Ji L."/>
            <person name="Li Y."/>
            <person name="Guo B."/>
            <person name="Mustafa N.S."/>
            <person name="Li S."/>
            <person name="Yun Q."/>
            <person name="Keller S.R."/>
            <person name="Mao J."/>
            <person name="Zhang R."/>
            <person name="Strauss S.H."/>
        </authorList>
    </citation>
    <scope>NUCLEOTIDE SEQUENCE</scope>
    <source>
        <strain evidence="21">GM15</strain>
        <tissue evidence="21">Leaf</tissue>
    </source>
</reference>
<keyword evidence="9 13" id="KW-1133">Transmembrane helix</keyword>
<dbReference type="InterPro" id="IPR056789">
    <property type="entry name" value="LRR_R13L1-DRL21"/>
</dbReference>
<dbReference type="InterPro" id="IPR027815">
    <property type="entry name" value="CSC1/OSCA1-like_cyt"/>
</dbReference>
<evidence type="ECO:0000256" key="10">
    <source>
        <dbReference type="ARBA" id="ARBA00023065"/>
    </source>
</evidence>
<feature type="transmembrane region" description="Helical" evidence="13">
    <location>
        <begin position="359"/>
        <end position="383"/>
    </location>
</feature>
<feature type="transmembrane region" description="Helical" evidence="13">
    <location>
        <begin position="610"/>
        <end position="628"/>
    </location>
</feature>
<gene>
    <name evidence="21" type="ORF">POTOM_012794</name>
</gene>
<organism evidence="21 22">
    <name type="scientific">Populus tomentosa</name>
    <name type="common">Chinese white poplar</name>
    <dbReference type="NCBI Taxonomy" id="118781"/>
    <lineage>
        <taxon>Eukaryota</taxon>
        <taxon>Viridiplantae</taxon>
        <taxon>Streptophyta</taxon>
        <taxon>Embryophyta</taxon>
        <taxon>Tracheophyta</taxon>
        <taxon>Spermatophyta</taxon>
        <taxon>Magnoliopsida</taxon>
        <taxon>eudicotyledons</taxon>
        <taxon>Gunneridae</taxon>
        <taxon>Pentapetalae</taxon>
        <taxon>rosids</taxon>
        <taxon>fabids</taxon>
        <taxon>Malpighiales</taxon>
        <taxon>Salicaceae</taxon>
        <taxon>Saliceae</taxon>
        <taxon>Populus</taxon>
    </lineage>
</organism>
<dbReference type="InterPro" id="IPR002182">
    <property type="entry name" value="NB-ARC"/>
</dbReference>
<keyword evidence="11 13" id="KW-0472">Membrane</keyword>
<evidence type="ECO:0000256" key="11">
    <source>
        <dbReference type="ARBA" id="ARBA00023136"/>
    </source>
</evidence>
<dbReference type="Pfam" id="PF23598">
    <property type="entry name" value="LRR_14"/>
    <property type="match status" value="1"/>
</dbReference>
<dbReference type="InterPro" id="IPR003864">
    <property type="entry name" value="CSC1/OSCA1-like_7TM"/>
</dbReference>
<feature type="domain" description="CSC1/OSCA1-like 7TM region" evidence="15">
    <location>
        <begin position="358"/>
        <end position="626"/>
    </location>
</feature>
<evidence type="ECO:0000256" key="8">
    <source>
        <dbReference type="ARBA" id="ARBA00022837"/>
    </source>
</evidence>
<dbReference type="EMBL" id="JAAWWB010000005">
    <property type="protein sequence ID" value="KAG6783347.1"/>
    <property type="molecule type" value="Genomic_DNA"/>
</dbReference>
<evidence type="ECO:0000259" key="16">
    <source>
        <dbReference type="Pfam" id="PF13967"/>
    </source>
</evidence>
<feature type="domain" description="R13L1/DRL21-like LRR repeat region" evidence="20">
    <location>
        <begin position="1241"/>
        <end position="1363"/>
    </location>
</feature>
<evidence type="ECO:0000259" key="15">
    <source>
        <dbReference type="Pfam" id="PF02714"/>
    </source>
</evidence>
<evidence type="ECO:0000256" key="3">
    <source>
        <dbReference type="ARBA" id="ARBA00022448"/>
    </source>
</evidence>
<dbReference type="InterPro" id="IPR045122">
    <property type="entry name" value="Csc1-like"/>
</dbReference>
<evidence type="ECO:0000256" key="1">
    <source>
        <dbReference type="ARBA" id="ARBA00004141"/>
    </source>
</evidence>
<feature type="transmembrane region" description="Helical" evidence="13">
    <location>
        <begin position="549"/>
        <end position="580"/>
    </location>
</feature>
<feature type="transmembrane region" description="Helical" evidence="13">
    <location>
        <begin position="450"/>
        <end position="470"/>
    </location>
</feature>